<reference evidence="14 15" key="2">
    <citation type="submission" date="2018-12" db="EMBL/GenBank/DDBJ databases">
        <authorList>
            <consortium name="Pathogen Informatics"/>
        </authorList>
    </citation>
    <scope>NUCLEOTIDE SEQUENCE [LARGE SCALE GENOMIC DNA]</scope>
    <source>
        <strain evidence="14 15">NCTC13652</strain>
    </source>
</reference>
<evidence type="ECO:0000256" key="4">
    <source>
        <dbReference type="ARBA" id="ARBA00012591"/>
    </source>
</evidence>
<proteinExistence type="inferred from homology"/>
<comment type="cofactor">
    <cofactor evidence="2">
        <name>pyridoxal 5'-phosphate</name>
        <dbReference type="ChEBI" id="CHEBI:597326"/>
    </cofactor>
</comment>
<protein>
    <recommendedName>
        <fullName evidence="4">glycogen phosphorylase</fullName>
        <ecNumber evidence="4">2.4.1.1</ecNumber>
    </recommendedName>
</protein>
<dbReference type="STRING" id="1122997.GCA_000425285_01408"/>
<dbReference type="GO" id="GO:0005975">
    <property type="term" value="P:carbohydrate metabolic process"/>
    <property type="evidence" value="ECO:0007669"/>
    <property type="project" value="InterPro"/>
</dbReference>
<dbReference type="SUPFAM" id="SSF53756">
    <property type="entry name" value="UDP-Glycosyltransferase/glycogen phosphorylase"/>
    <property type="match status" value="1"/>
</dbReference>
<accession>A0A3S4UPK6</accession>
<keyword evidence="15" id="KW-1185">Reference proteome</keyword>
<feature type="domain" description="DUF3417" evidence="12">
    <location>
        <begin position="13"/>
        <end position="123"/>
    </location>
</feature>
<evidence type="ECO:0000256" key="1">
    <source>
        <dbReference type="ARBA" id="ARBA00001275"/>
    </source>
</evidence>
<dbReference type="Gene3D" id="3.40.50.2000">
    <property type="entry name" value="Glycogen Phosphorylase B"/>
    <property type="match status" value="3"/>
</dbReference>
<evidence type="ECO:0000256" key="2">
    <source>
        <dbReference type="ARBA" id="ARBA00001933"/>
    </source>
</evidence>
<dbReference type="RefSeq" id="WP_028703014.1">
    <property type="nucleotide sequence ID" value="NZ_CP025570.1"/>
</dbReference>
<dbReference type="Pfam" id="PF11897">
    <property type="entry name" value="DUF3417"/>
    <property type="match status" value="1"/>
</dbReference>
<reference evidence="13" key="3">
    <citation type="journal article" date="2019" name="Microorganisms">
        <title>Red-Brown Pigmentation of Acidipropionibacterium jensenii Is Tied to Haemolytic Activity and cyl-Like Gene Cluster.</title>
        <authorList>
            <person name="Deptula P."/>
            <person name="Loivamaa I."/>
            <person name="Smolander O.P."/>
            <person name="Laine P."/>
            <person name="Roberts R.J."/>
            <person name="Piironen V."/>
            <person name="Paulin L."/>
            <person name="Savijoki K."/>
            <person name="Auvinen P."/>
            <person name="Varmanen P."/>
        </authorList>
    </citation>
    <scope>NUCLEOTIDE SEQUENCE</scope>
    <source>
        <strain evidence="13">JS280</strain>
    </source>
</reference>
<dbReference type="PANTHER" id="PTHR42655:SF1">
    <property type="entry name" value="GLYCOGEN PHOSPHORYLASE"/>
    <property type="match status" value="1"/>
</dbReference>
<dbReference type="Proteomes" id="UP000285875">
    <property type="component" value="Chromosome"/>
</dbReference>
<dbReference type="InterPro" id="IPR011834">
    <property type="entry name" value="Agluc_phsphrylas"/>
</dbReference>
<evidence type="ECO:0000256" key="3">
    <source>
        <dbReference type="ARBA" id="ARBA00006047"/>
    </source>
</evidence>
<dbReference type="EC" id="2.4.1.1" evidence="4"/>
<keyword evidence="5" id="KW-0021">Allosteric enzyme</keyword>
<evidence type="ECO:0000256" key="5">
    <source>
        <dbReference type="ARBA" id="ARBA00022533"/>
    </source>
</evidence>
<dbReference type="OrthoDB" id="9760804at2"/>
<dbReference type="GO" id="GO:0008184">
    <property type="term" value="F:glycogen phosphorylase activity"/>
    <property type="evidence" value="ECO:0007669"/>
    <property type="project" value="InterPro"/>
</dbReference>
<organism evidence="14 15">
    <name type="scientific">Acidipropionibacterium jensenii</name>
    <dbReference type="NCBI Taxonomy" id="1749"/>
    <lineage>
        <taxon>Bacteria</taxon>
        <taxon>Bacillati</taxon>
        <taxon>Actinomycetota</taxon>
        <taxon>Actinomycetes</taxon>
        <taxon>Propionibacteriales</taxon>
        <taxon>Propionibacteriaceae</taxon>
        <taxon>Acidipropionibacterium</taxon>
    </lineage>
</organism>
<gene>
    <name evidence="14" type="primary">malP</name>
    <name evidence="13" type="ORF">C0Z10_06915</name>
    <name evidence="14" type="ORF">NCTC13652_00368</name>
</gene>
<evidence type="ECO:0000256" key="10">
    <source>
        <dbReference type="ARBA" id="ARBA00025174"/>
    </source>
</evidence>
<evidence type="ECO:0000313" key="15">
    <source>
        <dbReference type="Proteomes" id="UP000277858"/>
    </source>
</evidence>
<dbReference type="NCBIfam" id="TIGR02094">
    <property type="entry name" value="more_P_ylases"/>
    <property type="match status" value="1"/>
</dbReference>
<evidence type="ECO:0000313" key="13">
    <source>
        <dbReference type="EMBL" id="AZZ39525.1"/>
    </source>
</evidence>
<evidence type="ECO:0000313" key="14">
    <source>
        <dbReference type="EMBL" id="VEI02201.1"/>
    </source>
</evidence>
<evidence type="ECO:0000256" key="7">
    <source>
        <dbReference type="ARBA" id="ARBA00022679"/>
    </source>
</evidence>
<dbReference type="InterPro" id="IPR035090">
    <property type="entry name" value="Pyridoxal_P_attach_site"/>
</dbReference>
<name>A0A3S4UPK6_9ACTN</name>
<dbReference type="InterPro" id="IPR024517">
    <property type="entry name" value="Glycogen_phosphorylase_DUF3417"/>
</dbReference>
<evidence type="ECO:0000256" key="6">
    <source>
        <dbReference type="ARBA" id="ARBA00022676"/>
    </source>
</evidence>
<reference evidence="16" key="1">
    <citation type="submission" date="2017-12" db="EMBL/GenBank/DDBJ databases">
        <title>Whole genome sequencing of Acidipropionibacterium jensenii strains JS279 and JS280.</title>
        <authorList>
            <person name="Deptula P."/>
            <person name="Laine P."/>
            <person name="Smolander O.-P."/>
            <person name="Paulin L."/>
            <person name="Auvinen P."/>
            <person name="Varmanen P."/>
        </authorList>
    </citation>
    <scope>NUCLEOTIDE SEQUENCE [LARGE SCALE GENOMIC DNA]</scope>
    <source>
        <strain evidence="16">JS280</strain>
    </source>
</reference>
<dbReference type="KEGG" id="aji:C0Z10_06915"/>
<comment type="similarity">
    <text evidence="3">Belongs to the glycogen phosphorylase family.</text>
</comment>
<dbReference type="PANTHER" id="PTHR42655">
    <property type="entry name" value="GLYCOGEN PHOSPHORYLASE"/>
    <property type="match status" value="1"/>
</dbReference>
<keyword evidence="9" id="KW-0119">Carbohydrate metabolism</keyword>
<dbReference type="EMBL" id="LR134473">
    <property type="protein sequence ID" value="VEI02201.1"/>
    <property type="molecule type" value="Genomic_DNA"/>
</dbReference>
<dbReference type="InterPro" id="IPR000811">
    <property type="entry name" value="Glyco_trans_35"/>
</dbReference>
<sequence length="850" mass="94480">MRAIRRFIVQPVLPEPLKPLSRLATNLRWSWNLDTRALFGDIDPALWEEVDHDPFKLLARTPSDRLDILAHDKRFLRRLELTVADLDEYLTGDLWFQKWAKEHPEAPRTIGYFSAEFGITKVLPQYSGGLGILAGDHLKAASDNGVPIIGVGLFYRHGYFRQSLNASGWQQERYPVLDANEMPVTQLRDGDDPVLIPVQIFGNEVKAQVWVVQVGRVPLLMLDTDIDANPGPMREITDQLYGGDAEHRLVQEVLLGVGGMRALREYCRVSGHAVPEVYHANEGHAGFLGLERIREYMETGDDFDTALERTRAGNVFTTHTPVPAGIDRFPIDRVRDQFSGFGPLPIDRVLDLGRETYQGGDPGIYNMAVLGFRAGQRANGVSELHGEVSREMFHGLWPGFAAAEVPIGSVTNGVHHLTWIHPELLNLMQPVVGDSGPQIHDGCDWTALNRVGDQTLWSAKRHMRTAMIEMARKRLHASCRSRGISSDWVDDALDPNVLTFGFARRGASYKRLTLMLSDPERLKRLLNDPATPIQIVIAGKAHPADNVGKGLIQQMVQFADQEDVRGKIVFLPDYDISLARPLYPGCDVWMNNPLRPLEACGTSGMKAALNGAANLSVRDGWWDEWYDPRFGWEIPSAEGISDPTARDAQEAESLYDIIENEIVPKFYNRDSHGLPTAWLKMMRDTVQILGPKILASRMVSDYVEKLYTPAAVSSRQVEGQAAADLAAWKRKVRAAWPKVQVRRVESSLSDRVAMGAEVPFAAWVDLDGLNAEDVGVQVVLGQVDADDWLHDLEIVPMTLDGTNERGISHFSATVKAKDPGSWGWTVRAVPKNPLLAGDVEMGLAAVAPGE</sequence>
<dbReference type="Pfam" id="PF00343">
    <property type="entry name" value="Phosphorylase"/>
    <property type="match status" value="1"/>
</dbReference>
<feature type="modified residue" description="N6-(pyridoxal phosphate)lysine" evidence="11">
    <location>
        <position position="606"/>
    </location>
</feature>
<keyword evidence="7 14" id="KW-0808">Transferase</keyword>
<evidence type="ECO:0000313" key="16">
    <source>
        <dbReference type="Proteomes" id="UP000285875"/>
    </source>
</evidence>
<dbReference type="Proteomes" id="UP000277858">
    <property type="component" value="Chromosome"/>
</dbReference>
<dbReference type="EMBL" id="CP025570">
    <property type="protein sequence ID" value="AZZ39525.1"/>
    <property type="molecule type" value="Genomic_DNA"/>
</dbReference>
<evidence type="ECO:0000256" key="8">
    <source>
        <dbReference type="ARBA" id="ARBA00022898"/>
    </source>
</evidence>
<dbReference type="PROSITE" id="PS00102">
    <property type="entry name" value="PHOSPHORYLASE"/>
    <property type="match status" value="1"/>
</dbReference>
<comment type="function">
    <text evidence="10">Phosphorylase is an important allosteric enzyme in carbohydrate metabolism. Enzymes from different sources differ in their regulatory mechanisms and in their natural substrates. However, all known phosphorylases share catalytic and structural properties.</text>
</comment>
<dbReference type="PIRSF" id="PIRSF000460">
    <property type="entry name" value="Pprylas_GlgP"/>
    <property type="match status" value="1"/>
</dbReference>
<evidence type="ECO:0000256" key="11">
    <source>
        <dbReference type="PIRSR" id="PIRSR000460-1"/>
    </source>
</evidence>
<comment type="catalytic activity">
    <reaction evidence="1">
        <text>[(1-&gt;4)-alpha-D-glucosyl](n) + phosphate = [(1-&gt;4)-alpha-D-glucosyl](n-1) + alpha-D-glucose 1-phosphate</text>
        <dbReference type="Rhea" id="RHEA:41732"/>
        <dbReference type="Rhea" id="RHEA-COMP:9584"/>
        <dbReference type="Rhea" id="RHEA-COMP:9586"/>
        <dbReference type="ChEBI" id="CHEBI:15444"/>
        <dbReference type="ChEBI" id="CHEBI:43474"/>
        <dbReference type="ChEBI" id="CHEBI:58601"/>
        <dbReference type="EC" id="2.4.1.1"/>
    </reaction>
</comment>
<evidence type="ECO:0000259" key="12">
    <source>
        <dbReference type="Pfam" id="PF11897"/>
    </source>
</evidence>
<dbReference type="AlphaFoldDB" id="A0A3S4UPK6"/>
<keyword evidence="6 14" id="KW-0328">Glycosyltransferase</keyword>
<keyword evidence="8 11" id="KW-0663">Pyridoxal phosphate</keyword>
<dbReference type="GO" id="GO:0030170">
    <property type="term" value="F:pyridoxal phosphate binding"/>
    <property type="evidence" value="ECO:0007669"/>
    <property type="project" value="InterPro"/>
</dbReference>
<evidence type="ECO:0000256" key="9">
    <source>
        <dbReference type="ARBA" id="ARBA00023277"/>
    </source>
</evidence>
<dbReference type="InterPro" id="IPR052182">
    <property type="entry name" value="Glycogen/Maltodextrin_Phosph"/>
</dbReference>